<name>A0ABD1PES0_9LAMI</name>
<dbReference type="Pfam" id="PF00060">
    <property type="entry name" value="Lig_chan"/>
    <property type="match status" value="1"/>
</dbReference>
<dbReference type="Pfam" id="PF01094">
    <property type="entry name" value="ANF_receptor"/>
    <property type="match status" value="1"/>
</dbReference>
<organism evidence="16 17">
    <name type="scientific">Forsythia ovata</name>
    <dbReference type="NCBI Taxonomy" id="205694"/>
    <lineage>
        <taxon>Eukaryota</taxon>
        <taxon>Viridiplantae</taxon>
        <taxon>Streptophyta</taxon>
        <taxon>Embryophyta</taxon>
        <taxon>Tracheophyta</taxon>
        <taxon>Spermatophyta</taxon>
        <taxon>Magnoliopsida</taxon>
        <taxon>eudicotyledons</taxon>
        <taxon>Gunneridae</taxon>
        <taxon>Pentapetalae</taxon>
        <taxon>asterids</taxon>
        <taxon>lamiids</taxon>
        <taxon>Lamiales</taxon>
        <taxon>Oleaceae</taxon>
        <taxon>Forsythieae</taxon>
        <taxon>Forsythia</taxon>
    </lineage>
</organism>
<feature type="compositionally biased region" description="Polar residues" evidence="13">
    <location>
        <begin position="12"/>
        <end position="21"/>
    </location>
</feature>
<dbReference type="FunFam" id="1.10.287.70:FF:000037">
    <property type="entry name" value="Glutamate receptor"/>
    <property type="match status" value="1"/>
</dbReference>
<comment type="subcellular location">
    <subcellularLocation>
        <location evidence="1">Membrane</location>
        <topology evidence="1">Multi-pass membrane protein</topology>
    </subcellularLocation>
</comment>
<accession>A0ABD1PES0</accession>
<evidence type="ECO:0000256" key="4">
    <source>
        <dbReference type="ARBA" id="ARBA00022692"/>
    </source>
</evidence>
<dbReference type="FunFam" id="3.40.190.10:FF:000217">
    <property type="entry name" value="Glutamate receptor"/>
    <property type="match status" value="1"/>
</dbReference>
<evidence type="ECO:0000256" key="13">
    <source>
        <dbReference type="SAM" id="MobiDB-lite"/>
    </source>
</evidence>
<evidence type="ECO:0000313" key="16">
    <source>
        <dbReference type="EMBL" id="KAL2462409.1"/>
    </source>
</evidence>
<dbReference type="Gene3D" id="3.40.190.10">
    <property type="entry name" value="Periplasmic binding protein-like II"/>
    <property type="match status" value="1"/>
</dbReference>
<keyword evidence="10" id="KW-0325">Glycoprotein</keyword>
<feature type="compositionally biased region" description="Basic and acidic residues" evidence="13">
    <location>
        <begin position="1"/>
        <end position="11"/>
    </location>
</feature>
<dbReference type="InterPro" id="IPR015683">
    <property type="entry name" value="Ionotropic_Glu_rcpt"/>
</dbReference>
<dbReference type="InterPro" id="IPR001828">
    <property type="entry name" value="ANF_lig-bd_rcpt"/>
</dbReference>
<proteinExistence type="inferred from homology"/>
<evidence type="ECO:0000256" key="9">
    <source>
        <dbReference type="ARBA" id="ARBA00023170"/>
    </source>
</evidence>
<keyword evidence="8 14" id="KW-0472">Membrane</keyword>
<keyword evidence="3" id="KW-0813">Transport</keyword>
<evidence type="ECO:0000256" key="3">
    <source>
        <dbReference type="ARBA" id="ARBA00022448"/>
    </source>
</evidence>
<evidence type="ECO:0000256" key="8">
    <source>
        <dbReference type="ARBA" id="ARBA00023136"/>
    </source>
</evidence>
<keyword evidence="11" id="KW-1071">Ligand-gated ion channel</keyword>
<feature type="transmembrane region" description="Helical" evidence="14">
    <location>
        <begin position="478"/>
        <end position="496"/>
    </location>
</feature>
<evidence type="ECO:0000256" key="1">
    <source>
        <dbReference type="ARBA" id="ARBA00004141"/>
    </source>
</evidence>
<evidence type="ECO:0000256" key="10">
    <source>
        <dbReference type="ARBA" id="ARBA00023180"/>
    </source>
</evidence>
<keyword evidence="7" id="KW-0406">Ion transport</keyword>
<gene>
    <name evidence="16" type="ORF">Fot_53646</name>
</gene>
<keyword evidence="12" id="KW-0407">Ion channel</keyword>
<dbReference type="Gene3D" id="1.10.287.70">
    <property type="match status" value="1"/>
</dbReference>
<evidence type="ECO:0000256" key="7">
    <source>
        <dbReference type="ARBA" id="ARBA00023065"/>
    </source>
</evidence>
<dbReference type="FunFam" id="3.40.50.2300:FF:000188">
    <property type="entry name" value="Glutamate receptor"/>
    <property type="match status" value="1"/>
</dbReference>
<dbReference type="AlphaFoldDB" id="A0ABD1PES0"/>
<evidence type="ECO:0000256" key="11">
    <source>
        <dbReference type="ARBA" id="ARBA00023286"/>
    </source>
</evidence>
<dbReference type="Proteomes" id="UP001604277">
    <property type="component" value="Unassembled WGS sequence"/>
</dbReference>
<keyword evidence="4 14" id="KW-0812">Transmembrane</keyword>
<dbReference type="SUPFAM" id="SSF53850">
    <property type="entry name" value="Periplasmic binding protein-like II"/>
    <property type="match status" value="1"/>
</dbReference>
<evidence type="ECO:0000256" key="12">
    <source>
        <dbReference type="ARBA" id="ARBA00023303"/>
    </source>
</evidence>
<dbReference type="GO" id="GO:0016020">
    <property type="term" value="C:membrane"/>
    <property type="evidence" value="ECO:0007669"/>
    <property type="project" value="UniProtKB-SubCell"/>
</dbReference>
<evidence type="ECO:0000256" key="2">
    <source>
        <dbReference type="ARBA" id="ARBA00008685"/>
    </source>
</evidence>
<protein>
    <submittedName>
        <fullName evidence="16">Glutamate receptor 2.7</fullName>
    </submittedName>
</protein>
<keyword evidence="9 16" id="KW-0675">Receptor</keyword>
<evidence type="ECO:0000259" key="15">
    <source>
        <dbReference type="SMART" id="SM00079"/>
    </source>
</evidence>
<evidence type="ECO:0000256" key="5">
    <source>
        <dbReference type="ARBA" id="ARBA00022729"/>
    </source>
</evidence>
<feature type="transmembrane region" description="Helical" evidence="14">
    <location>
        <begin position="414"/>
        <end position="436"/>
    </location>
</feature>
<sequence>MEKMHQFDHDQGGSSNQDQPRQLNFPQHIARSYTKLSSSYRKRHSLDCKTQQLFILSHSEDPIDLLKNVQVQAILGPPRSTQADFVIDIGNKAEVPIISQSASPSLSPKESRYFIRSAQCSSFQAKAIAAIVKAFGWREVVFIYEDNNYGSRIVPFLTDAMLEINAFIPYQSIISPSATDDQIRQELYKLTTMQSRVFVVHMLPSLASHFFLRAKEAEMMTKGYTWIIADVLTSLLDSVDSKVIDAMQGVIGLKAHIPKSNELENFTRRWRKKYWEENPDTDRLDLNVYGLWAYDTVTALATAVEKVGTVVPRFKKPVTRENSTDLDAIGTSNMGPSLVESEYIPWETPDGTYNELVYQIFLENYDAVVGDVTIVANRSRFVDFTLPFTESGVSTIVPIKNDERKNAWIFTKPLTMDLWSTIGGFFIFTGLVVWVLEHRVNKEFRGPPAEQIGMIFWFSFSTLVFAHKEKVVSNLSRFVVIVWVFVVLVLTSSYTANLTSMLTVQQLQPTITDIYDLIKNGEYVGYLYGSFIPGLLMGMKFDSSKFRNYSTIEEYHEALTRGSRNGGVAAIVDELPYIRLFLAKYCHKYTMVGPTYKAAGVGNHMEPTL</sequence>
<feature type="domain" description="Ionotropic glutamate receptor C-terminal" evidence="15">
    <location>
        <begin position="306"/>
        <end position="603"/>
    </location>
</feature>
<dbReference type="EMBL" id="JBFOLJ010000020">
    <property type="protein sequence ID" value="KAL2462409.1"/>
    <property type="molecule type" value="Genomic_DNA"/>
</dbReference>
<dbReference type="InterPro" id="IPR001320">
    <property type="entry name" value="Iontro_rcpt_C"/>
</dbReference>
<evidence type="ECO:0000313" key="17">
    <source>
        <dbReference type="Proteomes" id="UP001604277"/>
    </source>
</evidence>
<keyword evidence="5" id="KW-0732">Signal</keyword>
<dbReference type="PANTHER" id="PTHR18966">
    <property type="entry name" value="IONOTROPIC GLUTAMATE RECEPTOR"/>
    <property type="match status" value="1"/>
</dbReference>
<dbReference type="Gene3D" id="3.40.50.2300">
    <property type="match status" value="1"/>
</dbReference>
<dbReference type="GO" id="GO:0034220">
    <property type="term" value="P:monoatomic ion transmembrane transport"/>
    <property type="evidence" value="ECO:0007669"/>
    <property type="project" value="UniProtKB-KW"/>
</dbReference>
<comment type="similarity">
    <text evidence="2">Belongs to the glutamate-gated ion channel (TC 1.A.10.1) family.</text>
</comment>
<dbReference type="SMART" id="SM00079">
    <property type="entry name" value="PBPe"/>
    <property type="match status" value="1"/>
</dbReference>
<comment type="caution">
    <text evidence="16">The sequence shown here is derived from an EMBL/GenBank/DDBJ whole genome shotgun (WGS) entry which is preliminary data.</text>
</comment>
<evidence type="ECO:0000256" key="14">
    <source>
        <dbReference type="SAM" id="Phobius"/>
    </source>
</evidence>
<reference evidence="17" key="1">
    <citation type="submission" date="2024-07" db="EMBL/GenBank/DDBJ databases">
        <title>Two chromosome-level genome assemblies of Korean endemic species Abeliophyllum distichum and Forsythia ovata (Oleaceae).</title>
        <authorList>
            <person name="Jang H."/>
        </authorList>
    </citation>
    <scope>NUCLEOTIDE SEQUENCE [LARGE SCALE GENOMIC DNA]</scope>
</reference>
<feature type="region of interest" description="Disordered" evidence="13">
    <location>
        <begin position="1"/>
        <end position="21"/>
    </location>
</feature>
<keyword evidence="6 14" id="KW-1133">Transmembrane helix</keyword>
<keyword evidence="17" id="KW-1185">Reference proteome</keyword>
<dbReference type="InterPro" id="IPR028082">
    <property type="entry name" value="Peripla_BP_I"/>
</dbReference>
<evidence type="ECO:0000256" key="6">
    <source>
        <dbReference type="ARBA" id="ARBA00022989"/>
    </source>
</evidence>
<dbReference type="SUPFAM" id="SSF53822">
    <property type="entry name" value="Periplasmic binding protein-like I"/>
    <property type="match status" value="1"/>
</dbReference>